<name>A0A3D5IW06_9FLAO</name>
<dbReference type="InterPro" id="IPR036318">
    <property type="entry name" value="FAD-bd_PCMH-like_sf"/>
</dbReference>
<proteinExistence type="predicted"/>
<dbReference type="Gene3D" id="3.30.43.10">
    <property type="entry name" value="Uridine Diphospho-n-acetylenolpyruvylglucosamine Reductase, domain 2"/>
    <property type="match status" value="1"/>
</dbReference>
<organism evidence="2 3">
    <name type="scientific">Zunongwangia profunda</name>
    <dbReference type="NCBI Taxonomy" id="398743"/>
    <lineage>
        <taxon>Bacteria</taxon>
        <taxon>Pseudomonadati</taxon>
        <taxon>Bacteroidota</taxon>
        <taxon>Flavobacteriia</taxon>
        <taxon>Flavobacteriales</taxon>
        <taxon>Flavobacteriaceae</taxon>
        <taxon>Zunongwangia</taxon>
    </lineage>
</organism>
<gene>
    <name evidence="2" type="ORF">DGQ38_02850</name>
</gene>
<dbReference type="SUPFAM" id="SSF56176">
    <property type="entry name" value="FAD-binding/transporter-associated domain-like"/>
    <property type="match status" value="1"/>
</dbReference>
<dbReference type="Proteomes" id="UP000264330">
    <property type="component" value="Unassembled WGS sequence"/>
</dbReference>
<evidence type="ECO:0000259" key="1">
    <source>
        <dbReference type="Pfam" id="PF00941"/>
    </source>
</evidence>
<evidence type="ECO:0000313" key="2">
    <source>
        <dbReference type="EMBL" id="HCV79967.1"/>
    </source>
</evidence>
<comment type="caution">
    <text evidence="2">The sequence shown here is derived from an EMBL/GenBank/DDBJ whole genome shotgun (WGS) entry which is preliminary data.</text>
</comment>
<accession>A0A3D5IW06</accession>
<feature type="domain" description="Molybdopterin dehydrogenase FAD-binding" evidence="1">
    <location>
        <begin position="3"/>
        <end position="54"/>
    </location>
</feature>
<dbReference type="InterPro" id="IPR002346">
    <property type="entry name" value="Mopterin_DH_FAD-bd"/>
</dbReference>
<sequence>MRPFNYTNAKNKEQALQSYTSTSHYLGGGTNLVDLMKEDVERPDQLIEVANLDYKNIIKKE</sequence>
<reference evidence="2 3" key="1">
    <citation type="journal article" date="2018" name="Nat. Biotechnol.">
        <title>A standardized bacterial taxonomy based on genome phylogeny substantially revises the tree of life.</title>
        <authorList>
            <person name="Parks D.H."/>
            <person name="Chuvochina M."/>
            <person name="Waite D.W."/>
            <person name="Rinke C."/>
            <person name="Skarshewski A."/>
            <person name="Chaumeil P.A."/>
            <person name="Hugenholtz P."/>
        </authorList>
    </citation>
    <scope>NUCLEOTIDE SEQUENCE [LARGE SCALE GENOMIC DNA]</scope>
    <source>
        <strain evidence="2">UBA9359</strain>
    </source>
</reference>
<dbReference type="AlphaFoldDB" id="A0A3D5IW06"/>
<dbReference type="InterPro" id="IPR016167">
    <property type="entry name" value="FAD-bd_PCMH_sub1"/>
</dbReference>
<dbReference type="Pfam" id="PF00941">
    <property type="entry name" value="FAD_binding_5"/>
    <property type="match status" value="1"/>
</dbReference>
<dbReference type="EMBL" id="DPMF01000061">
    <property type="protein sequence ID" value="HCV79967.1"/>
    <property type="molecule type" value="Genomic_DNA"/>
</dbReference>
<evidence type="ECO:0000313" key="3">
    <source>
        <dbReference type="Proteomes" id="UP000264330"/>
    </source>
</evidence>
<feature type="non-terminal residue" evidence="2">
    <location>
        <position position="61"/>
    </location>
</feature>
<protein>
    <submittedName>
        <fullName evidence="2">FAD-binding molybdopterin dehydrogenase</fullName>
    </submittedName>
</protein>
<dbReference type="GO" id="GO:0050660">
    <property type="term" value="F:flavin adenine dinucleotide binding"/>
    <property type="evidence" value="ECO:0007669"/>
    <property type="project" value="InterPro"/>
</dbReference>
<dbReference type="GO" id="GO:0016491">
    <property type="term" value="F:oxidoreductase activity"/>
    <property type="evidence" value="ECO:0007669"/>
    <property type="project" value="InterPro"/>
</dbReference>